<name>A0A1Z4M000_9CYAN</name>
<dbReference type="EMBL" id="AP018227">
    <property type="protein sequence ID" value="BAY86741.1"/>
    <property type="molecule type" value="Genomic_DNA"/>
</dbReference>
<sequence length="37" mass="4259">MRLAILRIAAHFLNPDIAIGEIDRDSTNSKLKIKNYF</sequence>
<keyword evidence="2" id="KW-1185">Reference proteome</keyword>
<dbReference type="Proteomes" id="UP000218418">
    <property type="component" value="Chromosome"/>
</dbReference>
<accession>A0A1Z4M000</accession>
<dbReference type="AlphaFoldDB" id="A0A1Z4M000"/>
<proteinExistence type="predicted"/>
<reference evidence="1 2" key="1">
    <citation type="submission" date="2017-06" db="EMBL/GenBank/DDBJ databases">
        <title>Genome sequencing of cyanobaciteial culture collection at National Institute for Environmental Studies (NIES).</title>
        <authorList>
            <person name="Hirose Y."/>
            <person name="Shimura Y."/>
            <person name="Fujisawa T."/>
            <person name="Nakamura Y."/>
            <person name="Kawachi M."/>
        </authorList>
    </citation>
    <scope>NUCLEOTIDE SEQUENCE [LARGE SCALE GENOMIC DNA]</scope>
    <source>
        <strain evidence="1 2">NIES-267</strain>
    </source>
</reference>
<evidence type="ECO:0000313" key="2">
    <source>
        <dbReference type="Proteomes" id="UP000218418"/>
    </source>
</evidence>
<organism evidence="1 2">
    <name type="scientific">Calothrix parasitica NIES-267</name>
    <dbReference type="NCBI Taxonomy" id="1973488"/>
    <lineage>
        <taxon>Bacteria</taxon>
        <taxon>Bacillati</taxon>
        <taxon>Cyanobacteriota</taxon>
        <taxon>Cyanophyceae</taxon>
        <taxon>Nostocales</taxon>
        <taxon>Calotrichaceae</taxon>
        <taxon>Calothrix</taxon>
    </lineage>
</organism>
<evidence type="ECO:0000313" key="1">
    <source>
        <dbReference type="EMBL" id="BAY86741.1"/>
    </source>
</evidence>
<gene>
    <name evidence="1" type="ORF">NIES267_62520</name>
</gene>
<protein>
    <submittedName>
        <fullName evidence="1">Uncharacterized protein</fullName>
    </submittedName>
</protein>